<evidence type="ECO:0000313" key="3">
    <source>
        <dbReference type="Proteomes" id="UP000197446"/>
    </source>
</evidence>
<sequence length="143" mass="15087">MKLSTWIPPLVLALTLGLGHFSAQSQAQTHGQATTLIDDAASDFRQHMKPPPDQFRRVRLGQLTAPDGQTRQVLCGEFRVGAAGPWTAFATVRTSGYEQWLGGGAQGFCQAPGFKPDAGGDRSAALTRAVLAPSAQVSSAPAR</sequence>
<feature type="chain" id="PRO_5012061066" evidence="1">
    <location>
        <begin position="28"/>
        <end position="143"/>
    </location>
</feature>
<dbReference type="AlphaFoldDB" id="A0A254NA60"/>
<evidence type="ECO:0000256" key="1">
    <source>
        <dbReference type="SAM" id="SignalP"/>
    </source>
</evidence>
<accession>A0A254NA60</accession>
<protein>
    <submittedName>
        <fullName evidence="2">Uncharacterized protein</fullName>
    </submittedName>
</protein>
<dbReference type="EMBL" id="NISI01000005">
    <property type="protein sequence ID" value="OWR03702.1"/>
    <property type="molecule type" value="Genomic_DNA"/>
</dbReference>
<name>A0A254NA60_9BURK</name>
<organism evidence="2 3">
    <name type="scientific">Roseateles puraquae</name>
    <dbReference type="NCBI Taxonomy" id="431059"/>
    <lineage>
        <taxon>Bacteria</taxon>
        <taxon>Pseudomonadati</taxon>
        <taxon>Pseudomonadota</taxon>
        <taxon>Betaproteobacteria</taxon>
        <taxon>Burkholderiales</taxon>
        <taxon>Sphaerotilaceae</taxon>
        <taxon>Roseateles</taxon>
    </lineage>
</organism>
<dbReference type="OrthoDB" id="9256062at2"/>
<proteinExistence type="predicted"/>
<feature type="signal peptide" evidence="1">
    <location>
        <begin position="1"/>
        <end position="27"/>
    </location>
</feature>
<reference evidence="2 3" key="1">
    <citation type="journal article" date="2007" name="Int. J. Syst. Evol. Microbiol.">
        <title>Description of Pelomonas aquatica sp. nov. and Pelomonas puraquae sp. nov., isolated from industrial and haemodialysis water.</title>
        <authorList>
            <person name="Gomila M."/>
            <person name="Bowien B."/>
            <person name="Falsen E."/>
            <person name="Moore E.R."/>
            <person name="Lalucat J."/>
        </authorList>
    </citation>
    <scope>NUCLEOTIDE SEQUENCE [LARGE SCALE GENOMIC DNA]</scope>
    <source>
        <strain evidence="2 3">CCUG 52769</strain>
    </source>
</reference>
<keyword evidence="1" id="KW-0732">Signal</keyword>
<dbReference type="RefSeq" id="WP_088483939.1">
    <property type="nucleotide sequence ID" value="NZ_NISI01000005.1"/>
</dbReference>
<gene>
    <name evidence="2" type="ORF">CDO81_14550</name>
</gene>
<keyword evidence="3" id="KW-1185">Reference proteome</keyword>
<comment type="caution">
    <text evidence="2">The sequence shown here is derived from an EMBL/GenBank/DDBJ whole genome shotgun (WGS) entry which is preliminary data.</text>
</comment>
<dbReference type="Proteomes" id="UP000197446">
    <property type="component" value="Unassembled WGS sequence"/>
</dbReference>
<evidence type="ECO:0000313" key="2">
    <source>
        <dbReference type="EMBL" id="OWR03702.1"/>
    </source>
</evidence>